<dbReference type="NCBIfam" id="TIGR02937">
    <property type="entry name" value="sigma70-ECF"/>
    <property type="match status" value="1"/>
</dbReference>
<dbReference type="Gene3D" id="1.10.10.10">
    <property type="entry name" value="Winged helix-like DNA-binding domain superfamily/Winged helix DNA-binding domain"/>
    <property type="match status" value="1"/>
</dbReference>
<evidence type="ECO:0000259" key="2">
    <source>
        <dbReference type="Pfam" id="PF04542"/>
    </source>
</evidence>
<keyword evidence="5" id="KW-1185">Reference proteome</keyword>
<organism evidence="4 5">
    <name type="scientific">Flavihumibacter petaseus NBRC 106054</name>
    <dbReference type="NCBI Taxonomy" id="1220578"/>
    <lineage>
        <taxon>Bacteria</taxon>
        <taxon>Pseudomonadati</taxon>
        <taxon>Bacteroidota</taxon>
        <taxon>Chitinophagia</taxon>
        <taxon>Chitinophagales</taxon>
        <taxon>Chitinophagaceae</taxon>
        <taxon>Flavihumibacter</taxon>
    </lineage>
</organism>
<dbReference type="GO" id="GO:0016987">
    <property type="term" value="F:sigma factor activity"/>
    <property type="evidence" value="ECO:0007669"/>
    <property type="project" value="InterPro"/>
</dbReference>
<dbReference type="SUPFAM" id="SSF88946">
    <property type="entry name" value="Sigma2 domain of RNA polymerase sigma factors"/>
    <property type="match status" value="1"/>
</dbReference>
<sequence>MEILNNYQGRLFPYAYNILGSAADAMDAVQDVMMKYVAVPRSEMENETGYLVKGVINQSINIRKRNRRSVGDAVWLPEPIATENADQAINRNEIISYSMMVLLEYLDPKERAVFILKEAFDYSHEEIAAILSLSVENSRKVLSRAKRTLKGRRENFKPAAGSTEVLQRYIETIRNGDTEALEKILAKDIAVKTDGGAIKIVAPVVTGQQAVIDLLSYVYKTYHHSLSVKVRLVNHQPALLFFKEDLLVNCQVFDIEDDSVKGIYSIVDPEKLKDRWHLYCMSLLGP</sequence>
<dbReference type="GO" id="GO:0003677">
    <property type="term" value="F:DNA binding"/>
    <property type="evidence" value="ECO:0007669"/>
    <property type="project" value="InterPro"/>
</dbReference>
<feature type="domain" description="RNA polymerase sigma factor 70 region 4 type 2" evidence="3">
    <location>
        <begin position="100"/>
        <end position="149"/>
    </location>
</feature>
<dbReference type="InterPro" id="IPR032710">
    <property type="entry name" value="NTF2-like_dom_sf"/>
</dbReference>
<protein>
    <submittedName>
        <fullName evidence="4">Putative RNA polymerase ECF-type sigma factor</fullName>
    </submittedName>
</protein>
<reference evidence="4 5" key="1">
    <citation type="submission" date="2015-04" db="EMBL/GenBank/DDBJ databases">
        <title>Whole genome shotgun sequence of Flavihumibacter petaseus NBRC 106054.</title>
        <authorList>
            <person name="Miyazawa S."/>
            <person name="Hosoyama A."/>
            <person name="Hashimoto M."/>
            <person name="Noguchi M."/>
            <person name="Tsuchikane K."/>
            <person name="Ohji S."/>
            <person name="Yamazoe A."/>
            <person name="Ichikawa N."/>
            <person name="Kimura A."/>
            <person name="Fujita N."/>
        </authorList>
    </citation>
    <scope>NUCLEOTIDE SEQUENCE [LARGE SCALE GENOMIC DNA]</scope>
    <source>
        <strain evidence="4 5">NBRC 106054</strain>
    </source>
</reference>
<dbReference type="InterPro" id="IPR014284">
    <property type="entry name" value="RNA_pol_sigma-70_dom"/>
</dbReference>
<name>A0A0E9MYS4_9BACT</name>
<evidence type="ECO:0000259" key="3">
    <source>
        <dbReference type="Pfam" id="PF08281"/>
    </source>
</evidence>
<accession>A0A0E9MYS4</accession>
<dbReference type="Proteomes" id="UP000033121">
    <property type="component" value="Unassembled WGS sequence"/>
</dbReference>
<dbReference type="PANTHER" id="PTHR30173:SF36">
    <property type="entry name" value="ECF RNA POLYMERASE SIGMA FACTOR SIGJ"/>
    <property type="match status" value="1"/>
</dbReference>
<dbReference type="GO" id="GO:0006352">
    <property type="term" value="P:DNA-templated transcription initiation"/>
    <property type="evidence" value="ECO:0007669"/>
    <property type="project" value="InterPro"/>
</dbReference>
<dbReference type="Pfam" id="PF04542">
    <property type="entry name" value="Sigma70_r2"/>
    <property type="match status" value="1"/>
</dbReference>
<dbReference type="EMBL" id="BBWV01000001">
    <property type="protein sequence ID" value="GAO42759.1"/>
    <property type="molecule type" value="Genomic_DNA"/>
</dbReference>
<gene>
    <name evidence="4" type="ORF">FPE01S_01_17770</name>
</gene>
<dbReference type="SUPFAM" id="SSF54427">
    <property type="entry name" value="NTF2-like"/>
    <property type="match status" value="1"/>
</dbReference>
<dbReference type="Pfam" id="PF08281">
    <property type="entry name" value="Sigma70_r4_2"/>
    <property type="match status" value="1"/>
</dbReference>
<dbReference type="Gene3D" id="3.10.450.50">
    <property type="match status" value="1"/>
</dbReference>
<dbReference type="RefSeq" id="WP_046368375.1">
    <property type="nucleotide sequence ID" value="NZ_BBWV01000001.1"/>
</dbReference>
<dbReference type="InterPro" id="IPR007627">
    <property type="entry name" value="RNA_pol_sigma70_r2"/>
</dbReference>
<dbReference type="InterPro" id="IPR036388">
    <property type="entry name" value="WH-like_DNA-bd_sf"/>
</dbReference>
<feature type="domain" description="RNA polymerase sigma-70 region 2" evidence="2">
    <location>
        <begin position="5"/>
        <end position="68"/>
    </location>
</feature>
<dbReference type="AlphaFoldDB" id="A0A0E9MYS4"/>
<dbReference type="OrthoDB" id="3211555at2"/>
<dbReference type="PANTHER" id="PTHR30173">
    <property type="entry name" value="SIGMA 19 FACTOR"/>
    <property type="match status" value="1"/>
</dbReference>
<dbReference type="CDD" id="cd06171">
    <property type="entry name" value="Sigma70_r4"/>
    <property type="match status" value="1"/>
</dbReference>
<comment type="caution">
    <text evidence="4">The sequence shown here is derived from an EMBL/GenBank/DDBJ whole genome shotgun (WGS) entry which is preliminary data.</text>
</comment>
<dbReference type="InterPro" id="IPR052704">
    <property type="entry name" value="ECF_Sigma-70_Domain"/>
</dbReference>
<dbReference type="InterPro" id="IPR013324">
    <property type="entry name" value="RNA_pol_sigma_r3/r4-like"/>
</dbReference>
<evidence type="ECO:0000313" key="5">
    <source>
        <dbReference type="Proteomes" id="UP000033121"/>
    </source>
</evidence>
<evidence type="ECO:0000256" key="1">
    <source>
        <dbReference type="ARBA" id="ARBA00011344"/>
    </source>
</evidence>
<dbReference type="InterPro" id="IPR013249">
    <property type="entry name" value="RNA_pol_sigma70_r4_t2"/>
</dbReference>
<dbReference type="InterPro" id="IPR013325">
    <property type="entry name" value="RNA_pol_sigma_r2"/>
</dbReference>
<evidence type="ECO:0000313" key="4">
    <source>
        <dbReference type="EMBL" id="GAO42759.1"/>
    </source>
</evidence>
<proteinExistence type="predicted"/>
<comment type="subunit">
    <text evidence="1">Interacts transiently with the RNA polymerase catalytic core formed by RpoA, RpoB, RpoC and RpoZ (2 alpha, 1 beta, 1 beta' and 1 omega subunit) to form the RNA polymerase holoenzyme that can initiate transcription.</text>
</comment>
<dbReference type="Gene3D" id="1.10.1740.10">
    <property type="match status" value="1"/>
</dbReference>
<dbReference type="STRING" id="1220578.FPE01S_01_17770"/>
<dbReference type="SUPFAM" id="SSF88659">
    <property type="entry name" value="Sigma3 and sigma4 domains of RNA polymerase sigma factors"/>
    <property type="match status" value="1"/>
</dbReference>